<comment type="caution">
    <text evidence="1">The sequence shown here is derived from an EMBL/GenBank/DDBJ whole genome shotgun (WGS) entry which is preliminary data.</text>
</comment>
<accession>T0FWD0</accession>
<evidence type="ECO:0000313" key="1">
    <source>
        <dbReference type="EMBL" id="EQA81925.1"/>
    </source>
</evidence>
<feature type="non-terminal residue" evidence="1">
    <location>
        <position position="1"/>
    </location>
</feature>
<organism evidence="1 2">
    <name type="scientific">Leptospira alstonii serovar Pingchang str. 80-412</name>
    <dbReference type="NCBI Taxonomy" id="1218564"/>
    <lineage>
        <taxon>Bacteria</taxon>
        <taxon>Pseudomonadati</taxon>
        <taxon>Spirochaetota</taxon>
        <taxon>Spirochaetia</taxon>
        <taxon>Leptospirales</taxon>
        <taxon>Leptospiraceae</taxon>
        <taxon>Leptospira</taxon>
    </lineage>
</organism>
<dbReference type="EMBL" id="AOHD02000016">
    <property type="protein sequence ID" value="EQA81925.1"/>
    <property type="molecule type" value="Genomic_DNA"/>
</dbReference>
<dbReference type="AlphaFoldDB" id="T0FWD0"/>
<gene>
    <name evidence="1" type="ORF">LEP1GSC193_1481</name>
</gene>
<evidence type="ECO:0000313" key="2">
    <source>
        <dbReference type="Proteomes" id="UP000015445"/>
    </source>
</evidence>
<sequence length="49" mass="6190">HHSYLSPLQHRFYETHLREKARPEHLLYHGLRELPSPFLLRIWNRPWNF</sequence>
<keyword evidence="2" id="KW-1185">Reference proteome</keyword>
<name>T0FWD0_9LEPT</name>
<protein>
    <submittedName>
        <fullName evidence="1">Uncharacterized protein</fullName>
    </submittedName>
</protein>
<dbReference type="Proteomes" id="UP000015445">
    <property type="component" value="Unassembled WGS sequence"/>
</dbReference>
<reference evidence="1" key="1">
    <citation type="submission" date="2013-05" db="EMBL/GenBank/DDBJ databases">
        <authorList>
            <person name="Harkins D.M."/>
            <person name="Durkin A.S."/>
            <person name="Brinkac L.M."/>
            <person name="Haft D.H."/>
            <person name="Selengut J.D."/>
            <person name="Sanka R."/>
            <person name="DePew J."/>
            <person name="Purushe J."/>
            <person name="Galloway R.L."/>
            <person name="Vinetz J.M."/>
            <person name="Sutton G.G."/>
            <person name="Nierman W.C."/>
            <person name="Fouts D.E."/>
        </authorList>
    </citation>
    <scope>NUCLEOTIDE SEQUENCE [LARGE SCALE GENOMIC DNA]</scope>
    <source>
        <strain evidence="1">80-412</strain>
    </source>
</reference>
<proteinExistence type="predicted"/>